<evidence type="ECO:0000313" key="6">
    <source>
        <dbReference type="Proteomes" id="UP001596011"/>
    </source>
</evidence>
<dbReference type="EMBL" id="JBHSFI010000004">
    <property type="protein sequence ID" value="MFC4628800.1"/>
    <property type="molecule type" value="Genomic_DNA"/>
</dbReference>
<dbReference type="RefSeq" id="WP_377135308.1">
    <property type="nucleotide sequence ID" value="NZ_JBHSFI010000004.1"/>
</dbReference>
<evidence type="ECO:0000259" key="4">
    <source>
        <dbReference type="PROSITE" id="PS50977"/>
    </source>
</evidence>
<comment type="caution">
    <text evidence="5">The sequence shown here is derived from an EMBL/GenBank/DDBJ whole genome shotgun (WGS) entry which is preliminary data.</text>
</comment>
<evidence type="ECO:0000256" key="1">
    <source>
        <dbReference type="ARBA" id="ARBA00023125"/>
    </source>
</evidence>
<dbReference type="InterPro" id="IPR039536">
    <property type="entry name" value="TetR_C_Proteobacteria"/>
</dbReference>
<feature type="DNA-binding region" description="H-T-H motif" evidence="2">
    <location>
        <begin position="39"/>
        <end position="58"/>
    </location>
</feature>
<dbReference type="PROSITE" id="PS50977">
    <property type="entry name" value="HTH_TETR_2"/>
    <property type="match status" value="1"/>
</dbReference>
<keyword evidence="1 2" id="KW-0238">DNA-binding</keyword>
<dbReference type="SUPFAM" id="SSF48498">
    <property type="entry name" value="Tetracyclin repressor-like, C-terminal domain"/>
    <property type="match status" value="1"/>
</dbReference>
<dbReference type="SUPFAM" id="SSF46689">
    <property type="entry name" value="Homeodomain-like"/>
    <property type="match status" value="1"/>
</dbReference>
<dbReference type="PANTHER" id="PTHR30055">
    <property type="entry name" value="HTH-TYPE TRANSCRIPTIONAL REGULATOR RUTR"/>
    <property type="match status" value="1"/>
</dbReference>
<dbReference type="Pfam" id="PF00440">
    <property type="entry name" value="TetR_N"/>
    <property type="match status" value="1"/>
</dbReference>
<reference evidence="6" key="1">
    <citation type="journal article" date="2019" name="Int. J. Syst. Evol. Microbiol.">
        <title>The Global Catalogue of Microorganisms (GCM) 10K type strain sequencing project: providing services to taxonomists for standard genome sequencing and annotation.</title>
        <authorList>
            <consortium name="The Broad Institute Genomics Platform"/>
            <consortium name="The Broad Institute Genome Sequencing Center for Infectious Disease"/>
            <person name="Wu L."/>
            <person name="Ma J."/>
        </authorList>
    </citation>
    <scope>NUCLEOTIDE SEQUENCE [LARGE SCALE GENOMIC DNA]</scope>
    <source>
        <strain evidence="6">CCUG 42722</strain>
    </source>
</reference>
<dbReference type="InterPro" id="IPR009057">
    <property type="entry name" value="Homeodomain-like_sf"/>
</dbReference>
<dbReference type="Gene3D" id="1.10.357.10">
    <property type="entry name" value="Tetracycline Repressor, domain 2"/>
    <property type="match status" value="1"/>
</dbReference>
<dbReference type="Pfam" id="PF14246">
    <property type="entry name" value="TetR_C_7"/>
    <property type="match status" value="1"/>
</dbReference>
<organism evidence="5 6">
    <name type="scientific">Promicromonospora alba</name>
    <dbReference type="NCBI Taxonomy" id="1616110"/>
    <lineage>
        <taxon>Bacteria</taxon>
        <taxon>Bacillati</taxon>
        <taxon>Actinomycetota</taxon>
        <taxon>Actinomycetes</taxon>
        <taxon>Micrococcales</taxon>
        <taxon>Promicromonosporaceae</taxon>
        <taxon>Promicromonospora</taxon>
    </lineage>
</organism>
<dbReference type="Proteomes" id="UP001596011">
    <property type="component" value="Unassembled WGS sequence"/>
</dbReference>
<protein>
    <submittedName>
        <fullName evidence="5">TetR/AcrR family transcriptional regulator</fullName>
    </submittedName>
</protein>
<feature type="domain" description="HTH tetR-type" evidence="4">
    <location>
        <begin position="16"/>
        <end position="76"/>
    </location>
</feature>
<name>A0ABV9HGV1_9MICO</name>
<evidence type="ECO:0000256" key="2">
    <source>
        <dbReference type="PROSITE-ProRule" id="PRU00335"/>
    </source>
</evidence>
<evidence type="ECO:0000256" key="3">
    <source>
        <dbReference type="SAM" id="MobiDB-lite"/>
    </source>
</evidence>
<evidence type="ECO:0000313" key="5">
    <source>
        <dbReference type="EMBL" id="MFC4628800.1"/>
    </source>
</evidence>
<sequence length="219" mass="23883">MTTSASPARRRGRPGGSQGTDLLAIARDVFLTHQYAGATMDAVAAGARVSKQTLYRQYPSKEVLFGAVVRDWVDRGRDAMRPHLQALMESEDVRQGLLELSRILHAGVLSPPVLQMRTLIAAEAERFPEVAADYVRRSWDHNQGLLAEALRHLGARGLLRIDDPAVAAEQLTWLALAAPLNRLTLTAGAARYSAAELDVIAREAVTTFLDRYGARDSAA</sequence>
<dbReference type="InterPro" id="IPR050109">
    <property type="entry name" value="HTH-type_TetR-like_transc_reg"/>
</dbReference>
<keyword evidence="6" id="KW-1185">Reference proteome</keyword>
<gene>
    <name evidence="5" type="ORF">ACFO6V_11185</name>
</gene>
<accession>A0ABV9HGV1</accession>
<proteinExistence type="predicted"/>
<feature type="region of interest" description="Disordered" evidence="3">
    <location>
        <begin position="1"/>
        <end position="20"/>
    </location>
</feature>
<dbReference type="InterPro" id="IPR001647">
    <property type="entry name" value="HTH_TetR"/>
</dbReference>
<dbReference type="InterPro" id="IPR036271">
    <property type="entry name" value="Tet_transcr_reg_TetR-rel_C_sf"/>
</dbReference>
<dbReference type="PANTHER" id="PTHR30055:SF223">
    <property type="entry name" value="HTH-TYPE TRANSCRIPTIONAL REGULATOR UIDR"/>
    <property type="match status" value="1"/>
</dbReference>